<dbReference type="RefSeq" id="WP_068949429.1">
    <property type="nucleotide sequence ID" value="NZ_CP015922.1"/>
</dbReference>
<evidence type="ECO:0000313" key="6">
    <source>
        <dbReference type="EMBL" id="ANJ00433.1"/>
    </source>
</evidence>
<evidence type="ECO:0000259" key="5">
    <source>
        <dbReference type="PROSITE" id="PS50109"/>
    </source>
</evidence>
<gene>
    <name evidence="6" type="ORF">A8O14_10315</name>
</gene>
<dbReference type="GO" id="GO:0000155">
    <property type="term" value="F:phosphorelay sensor kinase activity"/>
    <property type="evidence" value="ECO:0007669"/>
    <property type="project" value="TreeGrafter"/>
</dbReference>
<feature type="transmembrane region" description="Helical" evidence="4">
    <location>
        <begin position="36"/>
        <end position="54"/>
    </location>
</feature>
<dbReference type="EC" id="2.7.13.3" evidence="2"/>
<dbReference type="PROSITE" id="PS50109">
    <property type="entry name" value="HIS_KIN"/>
    <property type="match status" value="1"/>
</dbReference>
<evidence type="ECO:0000256" key="1">
    <source>
        <dbReference type="ARBA" id="ARBA00000085"/>
    </source>
</evidence>
<proteinExistence type="predicted"/>
<dbReference type="PANTHER" id="PTHR43547:SF2">
    <property type="entry name" value="HYBRID SIGNAL TRANSDUCTION HISTIDINE KINASE C"/>
    <property type="match status" value="1"/>
</dbReference>
<organism evidence="6 7">
    <name type="scientific">Polynucleobacter wuianus</name>
    <dbReference type="NCBI Taxonomy" id="1743168"/>
    <lineage>
        <taxon>Bacteria</taxon>
        <taxon>Pseudomonadati</taxon>
        <taxon>Pseudomonadota</taxon>
        <taxon>Betaproteobacteria</taxon>
        <taxon>Burkholderiales</taxon>
        <taxon>Burkholderiaceae</taxon>
        <taxon>Polynucleobacter</taxon>
    </lineage>
</organism>
<keyword evidence="3" id="KW-0597">Phosphoprotein</keyword>
<accession>A0A191UHH3</accession>
<dbReference type="Pfam" id="PF02518">
    <property type="entry name" value="HATPase_c"/>
    <property type="match status" value="1"/>
</dbReference>
<evidence type="ECO:0000256" key="2">
    <source>
        <dbReference type="ARBA" id="ARBA00012438"/>
    </source>
</evidence>
<protein>
    <recommendedName>
        <fullName evidence="2">histidine kinase</fullName>
        <ecNumber evidence="2">2.7.13.3</ecNumber>
    </recommendedName>
</protein>
<reference evidence="7" key="1">
    <citation type="submission" date="2016-05" db="EMBL/GenBank/DDBJ databases">
        <title>Polynucleobacter sp. QLW-P1FAT50C-4 genome.</title>
        <authorList>
            <person name="Hahn M.W."/>
        </authorList>
    </citation>
    <scope>NUCLEOTIDE SEQUENCE [LARGE SCALE GENOMIC DNA]</scope>
    <source>
        <strain evidence="7">QLW-P1FAT50C-4</strain>
    </source>
</reference>
<feature type="transmembrane region" description="Helical" evidence="4">
    <location>
        <begin position="6"/>
        <end position="24"/>
    </location>
</feature>
<dbReference type="SUPFAM" id="SSF55874">
    <property type="entry name" value="ATPase domain of HSP90 chaperone/DNA topoisomerase II/histidine kinase"/>
    <property type="match status" value="1"/>
</dbReference>
<name>A0A191UHH3_9BURK</name>
<dbReference type="Gene3D" id="3.30.565.10">
    <property type="entry name" value="Histidine kinase-like ATPase, C-terminal domain"/>
    <property type="match status" value="1"/>
</dbReference>
<keyword evidence="4" id="KW-0472">Membrane</keyword>
<dbReference type="PANTHER" id="PTHR43547">
    <property type="entry name" value="TWO-COMPONENT HISTIDINE KINASE"/>
    <property type="match status" value="1"/>
</dbReference>
<dbReference type="PRINTS" id="PR00344">
    <property type="entry name" value="BCTRLSENSOR"/>
</dbReference>
<dbReference type="InterPro" id="IPR005467">
    <property type="entry name" value="His_kinase_dom"/>
</dbReference>
<sequence length="479" mass="53347">MNSFVLVLIIPTLLTIVSASTLYFSFKGKVDTSGRYFLLSEFLWLLTLLFVIALNIEPSLISTPSFFTLSVTTLLSEAAILLSIKALTKKIQIQEFIRWTVAILAYCGFIEYVRESFGAPFPLLFFSTFSICVTSYTYLICKRIDSNGLESNLFIKWITYTEVGLTVIHVLRFTSFFTNAAMTPFNPPSLAIVFFSIWFSVSLIRYFSYLALRVSWVDPRTANENPLNQNLVKLTNEKDQFLRGLISSNRALGISALANSLAHQLSQPITGILLQTESVKCDLVDLGGQEKSVSALNAVTDQLEKVSDLVTNLRKLFGAQELEFRHFNIQGACNEVLEIIKPTLQSKNISLETTYTDNPNVVGNSIQIQQVLINIFNNAMDAIENARDHRRKIDLTISQNQSLAIIAIKDTGSGISNSITPSMFELYQSTKPEGLGIGLWLCKTIIDKHHGSITALNLPTGGAIIEIQIPISQDLNENN</sequence>
<dbReference type="OrthoDB" id="8872837at2"/>
<evidence type="ECO:0000256" key="3">
    <source>
        <dbReference type="ARBA" id="ARBA00022553"/>
    </source>
</evidence>
<dbReference type="InterPro" id="IPR003594">
    <property type="entry name" value="HATPase_dom"/>
</dbReference>
<feature type="transmembrane region" description="Helical" evidence="4">
    <location>
        <begin position="66"/>
        <end position="84"/>
    </location>
</feature>
<keyword evidence="7" id="KW-1185">Reference proteome</keyword>
<feature type="transmembrane region" description="Helical" evidence="4">
    <location>
        <begin position="119"/>
        <end position="141"/>
    </location>
</feature>
<feature type="transmembrane region" description="Helical" evidence="4">
    <location>
        <begin position="96"/>
        <end position="113"/>
    </location>
</feature>
<dbReference type="InterPro" id="IPR036890">
    <property type="entry name" value="HATPase_C_sf"/>
</dbReference>
<feature type="transmembrane region" description="Helical" evidence="4">
    <location>
        <begin position="191"/>
        <end position="212"/>
    </location>
</feature>
<keyword evidence="4" id="KW-1133">Transmembrane helix</keyword>
<dbReference type="SMART" id="SM00387">
    <property type="entry name" value="HATPase_c"/>
    <property type="match status" value="1"/>
</dbReference>
<dbReference type="Proteomes" id="UP000078463">
    <property type="component" value="Chromosome"/>
</dbReference>
<feature type="transmembrane region" description="Helical" evidence="4">
    <location>
        <begin position="153"/>
        <end position="171"/>
    </location>
</feature>
<feature type="domain" description="Histidine kinase" evidence="5">
    <location>
        <begin position="260"/>
        <end position="473"/>
    </location>
</feature>
<dbReference type="STRING" id="1743168.A8O14_10315"/>
<comment type="catalytic activity">
    <reaction evidence="1">
        <text>ATP + protein L-histidine = ADP + protein N-phospho-L-histidine.</text>
        <dbReference type="EC" id="2.7.13.3"/>
    </reaction>
</comment>
<evidence type="ECO:0000256" key="4">
    <source>
        <dbReference type="SAM" id="Phobius"/>
    </source>
</evidence>
<evidence type="ECO:0000313" key="7">
    <source>
        <dbReference type="Proteomes" id="UP000078463"/>
    </source>
</evidence>
<dbReference type="InterPro" id="IPR004358">
    <property type="entry name" value="Sig_transdc_His_kin-like_C"/>
</dbReference>
<keyword evidence="4" id="KW-0812">Transmembrane</keyword>
<dbReference type="KEGG" id="pwu:A8O14_10315"/>
<dbReference type="EMBL" id="CP015922">
    <property type="protein sequence ID" value="ANJ00433.1"/>
    <property type="molecule type" value="Genomic_DNA"/>
</dbReference>
<dbReference type="AlphaFoldDB" id="A0A191UHH3"/>